<reference evidence="6" key="1">
    <citation type="submission" date="2011-08" db="EMBL/GenBank/DDBJ databases">
        <authorList>
            <person name="Rombauts S."/>
        </authorList>
    </citation>
    <scope>NUCLEOTIDE SEQUENCE</scope>
    <source>
        <strain evidence="6">London</strain>
    </source>
</reference>
<dbReference type="OrthoDB" id="546893at2759"/>
<feature type="transmembrane region" description="Helical" evidence="4">
    <location>
        <begin position="320"/>
        <end position="339"/>
    </location>
</feature>
<keyword evidence="1 4" id="KW-0812">Transmembrane</keyword>
<evidence type="ECO:0000313" key="6">
    <source>
        <dbReference type="Proteomes" id="UP000015104"/>
    </source>
</evidence>
<dbReference type="STRING" id="32264.T1KWJ5"/>
<dbReference type="PANTHER" id="PTHR23121">
    <property type="entry name" value="SODIUM-DEPENDENT GLUCOSE TRANSPORTER 1"/>
    <property type="match status" value="1"/>
</dbReference>
<evidence type="ECO:0000256" key="2">
    <source>
        <dbReference type="ARBA" id="ARBA00022989"/>
    </source>
</evidence>
<feature type="transmembrane region" description="Helical" evidence="4">
    <location>
        <begin position="290"/>
        <end position="308"/>
    </location>
</feature>
<feature type="transmembrane region" description="Helical" evidence="4">
    <location>
        <begin position="21"/>
        <end position="40"/>
    </location>
</feature>
<feature type="transmembrane region" description="Helical" evidence="4">
    <location>
        <begin position="345"/>
        <end position="366"/>
    </location>
</feature>
<sequence length="448" mass="50043">MNFKLVTIEYVRANNYKLLNTLLCSASYAGMGSVFTLLGSSLLDYQILINEDFQTVATLVQQRAVGYIVGALLAGFIEKYVSKVLFLSLSNLVLGISIIISPWFSNFWPLSVATIFGGISLGFLEIFCNVYTALLWKAQSTNYLQALHLFFDVGALVAPLITRPFLLPIDIDDYNNQQGINSTDSKSYTKDDVLIQYPHLIMGLFLAAVAFVFFIIFIYGNDQIESDEDNDKDKESTNNKPNDGQRSKQILAIVLTALIVNFEFGGQNLVSALGPAFGVKSNLRLNKQDAALLVTIYWSIASIYRLVLIPLTIYFTEATLIIFNVIIVICGASVMAAGADSNLTLTWISFGLLSMGFSPCFAFSFGLIQRYFTISSRVTSLIFFFGTLGESIHPWVVSRYLESSSSFYTIYFATIAYTNSFLCIFLVILMVKFYKKSSPNRDEYLRLD</sequence>
<feature type="transmembrane region" description="Helical" evidence="4">
    <location>
        <begin position="146"/>
        <end position="166"/>
    </location>
</feature>
<dbReference type="Pfam" id="PF07690">
    <property type="entry name" value="MFS_1"/>
    <property type="match status" value="1"/>
</dbReference>
<dbReference type="HOGENOM" id="CLU_028923_2_1_1"/>
<dbReference type="OMA" id="IRMWPEN"/>
<evidence type="ECO:0000256" key="1">
    <source>
        <dbReference type="ARBA" id="ARBA00022692"/>
    </source>
</evidence>
<dbReference type="SUPFAM" id="SSF103473">
    <property type="entry name" value="MFS general substrate transporter"/>
    <property type="match status" value="1"/>
</dbReference>
<evidence type="ECO:0008006" key="7">
    <source>
        <dbReference type="Google" id="ProtNLM"/>
    </source>
</evidence>
<keyword evidence="2 4" id="KW-1133">Transmembrane helix</keyword>
<dbReference type="AlphaFoldDB" id="T1KWJ5"/>
<keyword evidence="3 4" id="KW-0472">Membrane</keyword>
<feature type="transmembrane region" description="Helical" evidence="4">
    <location>
        <begin position="60"/>
        <end position="77"/>
    </location>
</feature>
<keyword evidence="6" id="KW-1185">Reference proteome</keyword>
<dbReference type="EMBL" id="CAEY01000644">
    <property type="status" value="NOT_ANNOTATED_CDS"/>
    <property type="molecule type" value="Genomic_DNA"/>
</dbReference>
<evidence type="ECO:0000256" key="4">
    <source>
        <dbReference type="SAM" id="Phobius"/>
    </source>
</evidence>
<dbReference type="PANTHER" id="PTHR23121:SF9">
    <property type="entry name" value="SODIUM-DEPENDENT GLUCOSE TRANSPORTER 1"/>
    <property type="match status" value="1"/>
</dbReference>
<dbReference type="EnsemblMetazoa" id="tetur24g01860.1">
    <property type="protein sequence ID" value="tetur24g01860.1"/>
    <property type="gene ID" value="tetur24g01860"/>
</dbReference>
<dbReference type="Proteomes" id="UP000015104">
    <property type="component" value="Unassembled WGS sequence"/>
</dbReference>
<accession>T1KWJ5</accession>
<gene>
    <name evidence="5" type="primary">107367947</name>
</gene>
<evidence type="ECO:0000256" key="3">
    <source>
        <dbReference type="ARBA" id="ARBA00023136"/>
    </source>
</evidence>
<feature type="transmembrane region" description="Helical" evidence="4">
    <location>
        <begin position="197"/>
        <end position="219"/>
    </location>
</feature>
<proteinExistence type="predicted"/>
<organism evidence="5 6">
    <name type="scientific">Tetranychus urticae</name>
    <name type="common">Two-spotted spider mite</name>
    <dbReference type="NCBI Taxonomy" id="32264"/>
    <lineage>
        <taxon>Eukaryota</taxon>
        <taxon>Metazoa</taxon>
        <taxon>Ecdysozoa</taxon>
        <taxon>Arthropoda</taxon>
        <taxon>Chelicerata</taxon>
        <taxon>Arachnida</taxon>
        <taxon>Acari</taxon>
        <taxon>Acariformes</taxon>
        <taxon>Trombidiformes</taxon>
        <taxon>Prostigmata</taxon>
        <taxon>Eleutherengona</taxon>
        <taxon>Raphignathae</taxon>
        <taxon>Tetranychoidea</taxon>
        <taxon>Tetranychidae</taxon>
        <taxon>Tetranychus</taxon>
    </lineage>
</organism>
<protein>
    <recommendedName>
        <fullName evidence="7">Major facilitator superfamily (MFS) profile domain-containing protein</fullName>
    </recommendedName>
</protein>
<dbReference type="InterPro" id="IPR036259">
    <property type="entry name" value="MFS_trans_sf"/>
</dbReference>
<evidence type="ECO:0000313" key="5">
    <source>
        <dbReference type="EnsemblMetazoa" id="tetur24g01860.1"/>
    </source>
</evidence>
<feature type="transmembrane region" description="Helical" evidence="4">
    <location>
        <begin position="250"/>
        <end position="270"/>
    </location>
</feature>
<dbReference type="InterPro" id="IPR011701">
    <property type="entry name" value="MFS"/>
</dbReference>
<name>T1KWJ5_TETUR</name>
<dbReference type="KEGG" id="tut:107367947"/>
<feature type="transmembrane region" description="Helical" evidence="4">
    <location>
        <begin position="110"/>
        <end position="134"/>
    </location>
</feature>
<dbReference type="GO" id="GO:0022857">
    <property type="term" value="F:transmembrane transporter activity"/>
    <property type="evidence" value="ECO:0007669"/>
    <property type="project" value="InterPro"/>
</dbReference>
<dbReference type="Gene3D" id="1.20.1250.20">
    <property type="entry name" value="MFS general substrate transporter like domains"/>
    <property type="match status" value="1"/>
</dbReference>
<reference evidence="5" key="2">
    <citation type="submission" date="2015-06" db="UniProtKB">
        <authorList>
            <consortium name="EnsemblMetazoa"/>
        </authorList>
    </citation>
    <scope>IDENTIFICATION</scope>
</reference>
<feature type="transmembrane region" description="Helical" evidence="4">
    <location>
        <begin position="378"/>
        <end position="396"/>
    </location>
</feature>
<feature type="transmembrane region" description="Helical" evidence="4">
    <location>
        <begin position="84"/>
        <end position="104"/>
    </location>
</feature>
<feature type="transmembrane region" description="Helical" evidence="4">
    <location>
        <begin position="408"/>
        <end position="431"/>
    </location>
</feature>